<dbReference type="OrthoDB" id="185373at2759"/>
<dbReference type="RefSeq" id="XP_025374303.1">
    <property type="nucleotide sequence ID" value="XM_025522856.1"/>
</dbReference>
<organism evidence="2 3">
    <name type="scientific">Acaromyces ingoldii</name>
    <dbReference type="NCBI Taxonomy" id="215250"/>
    <lineage>
        <taxon>Eukaryota</taxon>
        <taxon>Fungi</taxon>
        <taxon>Dikarya</taxon>
        <taxon>Basidiomycota</taxon>
        <taxon>Ustilaginomycotina</taxon>
        <taxon>Exobasidiomycetes</taxon>
        <taxon>Exobasidiales</taxon>
        <taxon>Cryptobasidiaceae</taxon>
        <taxon>Acaromyces</taxon>
    </lineage>
</organism>
<dbReference type="GeneID" id="37044772"/>
<reference evidence="2 3" key="1">
    <citation type="journal article" date="2018" name="Mol. Biol. Evol.">
        <title>Broad Genomic Sampling Reveals a Smut Pathogenic Ancestry of the Fungal Clade Ustilaginomycotina.</title>
        <authorList>
            <person name="Kijpornyongpan T."/>
            <person name="Mondo S.J."/>
            <person name="Barry K."/>
            <person name="Sandor L."/>
            <person name="Lee J."/>
            <person name="Lipzen A."/>
            <person name="Pangilinan J."/>
            <person name="LaButti K."/>
            <person name="Hainaut M."/>
            <person name="Henrissat B."/>
            <person name="Grigoriev I.V."/>
            <person name="Spatafora J.W."/>
            <person name="Aime M.C."/>
        </authorList>
    </citation>
    <scope>NUCLEOTIDE SEQUENCE [LARGE SCALE GENOMIC DNA]</scope>
    <source>
        <strain evidence="2 3">MCA 4198</strain>
    </source>
</reference>
<feature type="region of interest" description="Disordered" evidence="1">
    <location>
        <begin position="335"/>
        <end position="367"/>
    </location>
</feature>
<dbReference type="Proteomes" id="UP000245768">
    <property type="component" value="Unassembled WGS sequence"/>
</dbReference>
<gene>
    <name evidence="2" type="ORF">FA10DRAFT_269715</name>
</gene>
<proteinExistence type="predicted"/>
<evidence type="ECO:0000256" key="1">
    <source>
        <dbReference type="SAM" id="MobiDB-lite"/>
    </source>
</evidence>
<evidence type="ECO:0000313" key="2">
    <source>
        <dbReference type="EMBL" id="PWN87105.1"/>
    </source>
</evidence>
<sequence length="841" mass="93026">MSRSTSSSTATATATARQLFRQLRGNVGPRAAIENFARLADLVSLHDRLRCFKLLCRVVLVDNYAPHLARSLTDIFLGRIAPVVPADDRAELNTAAVVLARCLAATLDDRCRRCAIRLADWALESMSDNDAKLILLIFWNLDPQPTSLADSPYAMREDDLFKSEKDAFLTVQMALQWIPRFEDRCSLGATSPDAVFEAALERAISAASRESNTEAGSFWMAKLNRRLQLQRRLERSQSYFTVDYLALMASRFKLRRVWTILQAKINEMEEQAPSEEGRKALRNAWCATIKATAGARNVSPHHLLPLLGLSVHPVSGQKPSVGAEANDGHVLASKRELRASSAETDGEEDRTSDLFGASNDAGEEADQVEDGLPLAPPAWLSDEPRFYHAVMQGLLLRRPTPRHDLVPVVFADMIKRGVAPNVFTVATLCASLLKLGQVRDALAELNRWIHGPIHNHRKELDDGDTGTETTKVKADQVLLSSVMKGLMFSAHHQAAYRVFIDSFATFNVHPNHFAYSNLLHSAVSAMKNASMGLTPSIRVFLARNKLPLARAGPYELEAEALWDGVPASLRARDLFLQELFAQYPELESIENPLDSMLSTSASRRASSDDAPFSSLPSMIAKVELGIKRFETRFQERFSSLFFTAAASPSGHAADREGVVRASTRLGASVSMERKDLAKLGPMLFDQYLTLLRFISVNAALPSSSASRTLAFGAEVPWDEPFRVLAWMRHLDLEPLDTTLYQACLVLHEGISPIWDAAMSQVNKRNNRLRYGQDEQDDGGGIGGQEAADDDDEGGDASAAGPLHAWLADWVGEQRVPKEREVGNYLRAQLIRRSMSFRPHSA</sequence>
<accession>A0A316YH84</accession>
<dbReference type="AlphaFoldDB" id="A0A316YH84"/>
<name>A0A316YH84_9BASI</name>
<evidence type="ECO:0000313" key="3">
    <source>
        <dbReference type="Proteomes" id="UP000245768"/>
    </source>
</evidence>
<dbReference type="InParanoid" id="A0A316YH84"/>
<protein>
    <submittedName>
        <fullName evidence="2">Uncharacterized protein</fullName>
    </submittedName>
</protein>
<dbReference type="STRING" id="215250.A0A316YH84"/>
<dbReference type="Gene3D" id="1.25.40.10">
    <property type="entry name" value="Tetratricopeptide repeat domain"/>
    <property type="match status" value="1"/>
</dbReference>
<dbReference type="EMBL" id="KZ819641">
    <property type="protein sequence ID" value="PWN87105.1"/>
    <property type="molecule type" value="Genomic_DNA"/>
</dbReference>
<feature type="region of interest" description="Disordered" evidence="1">
    <location>
        <begin position="770"/>
        <end position="799"/>
    </location>
</feature>
<dbReference type="InterPro" id="IPR011990">
    <property type="entry name" value="TPR-like_helical_dom_sf"/>
</dbReference>
<keyword evidence="3" id="KW-1185">Reference proteome</keyword>